<organism evidence="3 4">
    <name type="scientific">Microbacterium amylolyticum</name>
    <dbReference type="NCBI Taxonomy" id="936337"/>
    <lineage>
        <taxon>Bacteria</taxon>
        <taxon>Bacillati</taxon>
        <taxon>Actinomycetota</taxon>
        <taxon>Actinomycetes</taxon>
        <taxon>Micrococcales</taxon>
        <taxon>Microbacteriaceae</taxon>
        <taxon>Microbacterium</taxon>
    </lineage>
</organism>
<dbReference type="EMBL" id="JAGIOL010000001">
    <property type="protein sequence ID" value="MBP2436853.1"/>
    <property type="molecule type" value="Genomic_DNA"/>
</dbReference>
<dbReference type="PROSITE" id="PS50231">
    <property type="entry name" value="RICIN_B_LECTIN"/>
    <property type="match status" value="1"/>
</dbReference>
<sequence length="536" mass="56737">MLKIFPKGHRPARRRLVASFLSAALAVSALTLAAAPAAHAATVDENTEYVLVNRHSGLVADVLNASTENGASIVQFTRTDEAWQRWRFESMGSDYYRIVSAHSGKAIDVSRSSMDNGADIVQYTPHERANQQFRLVDTNGGVQLINRNSGKALEVWERSGAPLARLSQYNANSGNNQVWDLVPAASTCGAGAFDAEAVKNGNTWTVRRGGNVVHTGTDMLAALNAGTASLTPNRTQKQRLVVRGSGTISASDRFAIPSYTILDLCGTITATGEGRGDRSPIYARGVNDIEIRHAGIAGTAWYGIFMRDVRNVILGQIDIDGGGLGIRIDNHSGDRSVPVRNVRIDDVRVSNTGGHGVETYGVDGLTIGSITARNVGGSGLLLNATVNADVGLIDAVGAGTGTGYAAFRMANANGRLSNGSFATNVYVDRVVARGGGRGVFCVSQSGGAEIRSVDIANTGNHSVLIENCYNVKIGTNGGTIAGPGHVRLAARSEFPNNRDITLENLSLRDTTITENPCGQNSVFRNLTRVNTPMNVC</sequence>
<protein>
    <recommendedName>
        <fullName evidence="2">Ricin B lectin domain-containing protein</fullName>
    </recommendedName>
</protein>
<dbReference type="InterPro" id="IPR012334">
    <property type="entry name" value="Pectin_lyas_fold"/>
</dbReference>
<evidence type="ECO:0000259" key="2">
    <source>
        <dbReference type="SMART" id="SM00458"/>
    </source>
</evidence>
<dbReference type="PROSITE" id="PS51318">
    <property type="entry name" value="TAT"/>
    <property type="match status" value="1"/>
</dbReference>
<dbReference type="SUPFAM" id="SSF51126">
    <property type="entry name" value="Pectin lyase-like"/>
    <property type="match status" value="1"/>
</dbReference>
<accession>A0ABS4ZIJ7</accession>
<dbReference type="SMART" id="SM00710">
    <property type="entry name" value="PbH1"/>
    <property type="match status" value="6"/>
</dbReference>
<dbReference type="Pfam" id="PF14200">
    <property type="entry name" value="RicinB_lectin_2"/>
    <property type="match status" value="2"/>
</dbReference>
<keyword evidence="4" id="KW-1185">Reference proteome</keyword>
<dbReference type="InterPro" id="IPR000772">
    <property type="entry name" value="Ricin_B_lectin"/>
</dbReference>
<name>A0ABS4ZIJ7_9MICO</name>
<dbReference type="CDD" id="cd00161">
    <property type="entry name" value="beta-trefoil_Ricin-like"/>
    <property type="match status" value="1"/>
</dbReference>
<dbReference type="InterPro" id="IPR006626">
    <property type="entry name" value="PbH1"/>
</dbReference>
<dbReference type="InterPro" id="IPR035992">
    <property type="entry name" value="Ricin_B-like_lectins"/>
</dbReference>
<evidence type="ECO:0000313" key="4">
    <source>
        <dbReference type="Proteomes" id="UP001519362"/>
    </source>
</evidence>
<dbReference type="SMART" id="SM00458">
    <property type="entry name" value="RICIN"/>
    <property type="match status" value="1"/>
</dbReference>
<dbReference type="Gene3D" id="2.80.10.50">
    <property type="match status" value="3"/>
</dbReference>
<proteinExistence type="predicted"/>
<reference evidence="3 4" key="1">
    <citation type="submission" date="2021-03" db="EMBL/GenBank/DDBJ databases">
        <title>Sequencing the genomes of 1000 actinobacteria strains.</title>
        <authorList>
            <person name="Klenk H.-P."/>
        </authorList>
    </citation>
    <scope>NUCLEOTIDE SEQUENCE [LARGE SCALE GENOMIC DNA]</scope>
    <source>
        <strain evidence="3 4">DSM 24221</strain>
    </source>
</reference>
<dbReference type="Gene3D" id="2.160.20.10">
    <property type="entry name" value="Single-stranded right-handed beta-helix, Pectin lyase-like"/>
    <property type="match status" value="1"/>
</dbReference>
<feature type="signal peptide" evidence="1">
    <location>
        <begin position="1"/>
        <end position="40"/>
    </location>
</feature>
<comment type="caution">
    <text evidence="3">The sequence shown here is derived from an EMBL/GenBank/DDBJ whole genome shotgun (WGS) entry which is preliminary data.</text>
</comment>
<dbReference type="RefSeq" id="WP_206527855.1">
    <property type="nucleotide sequence ID" value="NZ_CP049253.1"/>
</dbReference>
<dbReference type="SUPFAM" id="SSF50370">
    <property type="entry name" value="Ricin B-like lectins"/>
    <property type="match status" value="1"/>
</dbReference>
<feature type="domain" description="Ricin B lectin" evidence="2">
    <location>
        <begin position="47"/>
        <end position="182"/>
    </location>
</feature>
<evidence type="ECO:0000313" key="3">
    <source>
        <dbReference type="EMBL" id="MBP2436853.1"/>
    </source>
</evidence>
<feature type="chain" id="PRO_5047526852" description="Ricin B lectin domain-containing protein" evidence="1">
    <location>
        <begin position="41"/>
        <end position="536"/>
    </location>
</feature>
<keyword evidence="1" id="KW-0732">Signal</keyword>
<dbReference type="Proteomes" id="UP001519362">
    <property type="component" value="Unassembled WGS sequence"/>
</dbReference>
<dbReference type="InterPro" id="IPR006311">
    <property type="entry name" value="TAT_signal"/>
</dbReference>
<dbReference type="InterPro" id="IPR011050">
    <property type="entry name" value="Pectin_lyase_fold/virulence"/>
</dbReference>
<gene>
    <name evidence="3" type="ORF">JOF34_001439</name>
</gene>
<evidence type="ECO:0000256" key="1">
    <source>
        <dbReference type="SAM" id="SignalP"/>
    </source>
</evidence>